<name>A0A069PV74_9BURK</name>
<dbReference type="AlphaFoldDB" id="A0A069PV74"/>
<feature type="chain" id="PRO_5007372467" evidence="1">
    <location>
        <begin position="21"/>
        <end position="106"/>
    </location>
</feature>
<comment type="caution">
    <text evidence="2">The sequence shown here is derived from an EMBL/GenBank/DDBJ whole genome shotgun (WGS) entry which is preliminary data.</text>
</comment>
<feature type="signal peptide" evidence="1">
    <location>
        <begin position="1"/>
        <end position="20"/>
    </location>
</feature>
<proteinExistence type="predicted"/>
<dbReference type="Proteomes" id="UP000027466">
    <property type="component" value="Unassembled WGS sequence"/>
</dbReference>
<protein>
    <submittedName>
        <fullName evidence="2">Uncharacterized protein</fullName>
    </submittedName>
</protein>
<keyword evidence="1" id="KW-0732">Signal</keyword>
<keyword evidence="3" id="KW-1185">Reference proteome</keyword>
<reference evidence="2 3" key="1">
    <citation type="submission" date="2014-03" db="EMBL/GenBank/DDBJ databases">
        <title>Draft Genome Sequences of Four Burkholderia Strains.</title>
        <authorList>
            <person name="Liu X.Y."/>
            <person name="Li C.X."/>
            <person name="Xu J.H."/>
        </authorList>
    </citation>
    <scope>NUCLEOTIDE SEQUENCE [LARGE SCALE GENOMIC DNA]</scope>
    <source>
        <strain evidence="2 3">DSM 50014</strain>
    </source>
</reference>
<sequence length="106" mass="11395">MKIRHFAVCSLAVAALSAHAGDAPTSQWRMTETSLFDLVQNGYSIVAVTGNASRIDASSEDTFFLQRTNSVYKCFDAHDAEARAKRGGATAHCFELIKADLAPSGK</sequence>
<dbReference type="EMBL" id="JFHC01000002">
    <property type="protein sequence ID" value="KDR44465.1"/>
    <property type="molecule type" value="Genomic_DNA"/>
</dbReference>
<organism evidence="2 3">
    <name type="scientific">Caballeronia glathei</name>
    <dbReference type="NCBI Taxonomy" id="60547"/>
    <lineage>
        <taxon>Bacteria</taxon>
        <taxon>Pseudomonadati</taxon>
        <taxon>Pseudomonadota</taxon>
        <taxon>Betaproteobacteria</taxon>
        <taxon>Burkholderiales</taxon>
        <taxon>Burkholderiaceae</taxon>
        <taxon>Caballeronia</taxon>
    </lineage>
</organism>
<gene>
    <name evidence="2" type="ORF">BG61_12210</name>
</gene>
<evidence type="ECO:0000313" key="3">
    <source>
        <dbReference type="Proteomes" id="UP000027466"/>
    </source>
</evidence>
<accession>A0A069PV74</accession>
<evidence type="ECO:0000256" key="1">
    <source>
        <dbReference type="SAM" id="SignalP"/>
    </source>
</evidence>
<evidence type="ECO:0000313" key="2">
    <source>
        <dbReference type="EMBL" id="KDR44465.1"/>
    </source>
</evidence>